<dbReference type="AlphaFoldDB" id="A0AAV6VND9"/>
<comment type="similarity">
    <text evidence="1">Belongs to the sulfotransferase 1 family.</text>
</comment>
<accession>A0AAV6VND9</accession>
<gene>
    <name evidence="4" type="ORF">JTE90_001590</name>
</gene>
<dbReference type="InterPro" id="IPR000863">
    <property type="entry name" value="Sulfotransferase_dom"/>
</dbReference>
<organism evidence="4 5">
    <name type="scientific">Oedothorax gibbosus</name>
    <dbReference type="NCBI Taxonomy" id="931172"/>
    <lineage>
        <taxon>Eukaryota</taxon>
        <taxon>Metazoa</taxon>
        <taxon>Ecdysozoa</taxon>
        <taxon>Arthropoda</taxon>
        <taxon>Chelicerata</taxon>
        <taxon>Arachnida</taxon>
        <taxon>Araneae</taxon>
        <taxon>Araneomorphae</taxon>
        <taxon>Entelegynae</taxon>
        <taxon>Araneoidea</taxon>
        <taxon>Linyphiidae</taxon>
        <taxon>Erigoninae</taxon>
        <taxon>Oedothorax</taxon>
    </lineage>
</organism>
<evidence type="ECO:0000256" key="1">
    <source>
        <dbReference type="ARBA" id="ARBA00005771"/>
    </source>
</evidence>
<proteinExistence type="inferred from homology"/>
<evidence type="ECO:0000256" key="2">
    <source>
        <dbReference type="ARBA" id="ARBA00022679"/>
    </source>
</evidence>
<dbReference type="Pfam" id="PF00685">
    <property type="entry name" value="Sulfotransfer_1"/>
    <property type="match status" value="1"/>
</dbReference>
<evidence type="ECO:0000313" key="4">
    <source>
        <dbReference type="EMBL" id="KAG8197661.1"/>
    </source>
</evidence>
<evidence type="ECO:0000259" key="3">
    <source>
        <dbReference type="Pfam" id="PF00685"/>
    </source>
</evidence>
<dbReference type="EMBL" id="JAFNEN010000052">
    <property type="protein sequence ID" value="KAG8197661.1"/>
    <property type="molecule type" value="Genomic_DNA"/>
</dbReference>
<dbReference type="PANTHER" id="PTHR11783">
    <property type="entry name" value="SULFOTRANSFERASE SULT"/>
    <property type="match status" value="1"/>
</dbReference>
<dbReference type="Proteomes" id="UP000827092">
    <property type="component" value="Unassembled WGS sequence"/>
</dbReference>
<reference evidence="4 5" key="1">
    <citation type="journal article" date="2022" name="Nat. Ecol. Evol.">
        <title>A masculinizing supergene underlies an exaggerated male reproductive morph in a spider.</title>
        <authorList>
            <person name="Hendrickx F."/>
            <person name="De Corte Z."/>
            <person name="Sonet G."/>
            <person name="Van Belleghem S.M."/>
            <person name="Kostlbacher S."/>
            <person name="Vangestel C."/>
        </authorList>
    </citation>
    <scope>NUCLEOTIDE SEQUENCE [LARGE SCALE GENOMIC DNA]</scope>
    <source>
        <strain evidence="4">W744_W776</strain>
    </source>
</reference>
<feature type="domain" description="Sulfotransferase" evidence="3">
    <location>
        <begin position="55"/>
        <end position="304"/>
    </location>
</feature>
<dbReference type="InterPro" id="IPR027417">
    <property type="entry name" value="P-loop_NTPase"/>
</dbReference>
<sequence length="315" mass="37057">MKSYFSYKVCYQVSNTMTSRQSSKFVKTVRGLPFPDLPWFTEVNLIGSLDYVPHDGDIVIASYPKTGTTWLQYIVHQITSRGQKPPSMEVMTYRIIPLVDMAGVEVIESLTEPRIYKHHLPYSATRRNPNCKYLYIHRNPEDVMVSYYHFMQNLMEQELDFDEFFEGFMTGHIGYGRYFEHVLSYMDVENVLRISYKNLRSNRKDEVLRIAKFIGQSHFEDIVNDGSVLERILEHTSFDYMKKNISFTHPMPKITENSTVLKDLDKVKTVDFFRKGEVGEGKKALTSNQLKRMSELMKQIMKDTDFVDEWQDHQK</sequence>
<evidence type="ECO:0000313" key="5">
    <source>
        <dbReference type="Proteomes" id="UP000827092"/>
    </source>
</evidence>
<dbReference type="Gene3D" id="3.40.50.300">
    <property type="entry name" value="P-loop containing nucleotide triphosphate hydrolases"/>
    <property type="match status" value="1"/>
</dbReference>
<dbReference type="GO" id="GO:0008146">
    <property type="term" value="F:sulfotransferase activity"/>
    <property type="evidence" value="ECO:0007669"/>
    <property type="project" value="InterPro"/>
</dbReference>
<dbReference type="SUPFAM" id="SSF52540">
    <property type="entry name" value="P-loop containing nucleoside triphosphate hydrolases"/>
    <property type="match status" value="1"/>
</dbReference>
<keyword evidence="5" id="KW-1185">Reference proteome</keyword>
<keyword evidence="2" id="KW-0808">Transferase</keyword>
<comment type="caution">
    <text evidence="4">The sequence shown here is derived from an EMBL/GenBank/DDBJ whole genome shotgun (WGS) entry which is preliminary data.</text>
</comment>
<protein>
    <recommendedName>
        <fullName evidence="3">Sulfotransferase domain-containing protein</fullName>
    </recommendedName>
</protein>
<name>A0AAV6VND9_9ARAC</name>